<dbReference type="Proteomes" id="UP000281474">
    <property type="component" value="Unassembled WGS sequence"/>
</dbReference>
<name>A0A3L8Q1V8_9GAMM</name>
<feature type="compositionally biased region" description="Basic and acidic residues" evidence="1">
    <location>
        <begin position="410"/>
        <end position="429"/>
    </location>
</feature>
<feature type="compositionally biased region" description="Polar residues" evidence="1">
    <location>
        <begin position="240"/>
        <end position="259"/>
    </location>
</feature>
<comment type="caution">
    <text evidence="2">The sequence shown here is derived from an EMBL/GenBank/DDBJ whole genome shotgun (WGS) entry which is preliminary data.</text>
</comment>
<reference evidence="2 3" key="1">
    <citation type="submission" date="2018-09" db="EMBL/GenBank/DDBJ databases">
        <title>Phylogeny of the Shewanellaceae, and recommendation for two new genera, Pseudoshewanella and Parashewanella.</title>
        <authorList>
            <person name="Wang G."/>
        </authorList>
    </citation>
    <scope>NUCLEOTIDE SEQUENCE [LARGE SCALE GENOMIC DNA]</scope>
    <source>
        <strain evidence="2 3">C51</strain>
    </source>
</reference>
<evidence type="ECO:0000313" key="3">
    <source>
        <dbReference type="Proteomes" id="UP000281474"/>
    </source>
</evidence>
<accession>A0A3L8Q1V8</accession>
<dbReference type="RefSeq" id="WP_121836973.1">
    <property type="nucleotide sequence ID" value="NZ_ML014753.1"/>
</dbReference>
<feature type="region of interest" description="Disordered" evidence="1">
    <location>
        <begin position="215"/>
        <end position="297"/>
    </location>
</feature>
<keyword evidence="3" id="KW-1185">Reference proteome</keyword>
<protein>
    <submittedName>
        <fullName evidence="2">Uncharacterized protein</fullName>
    </submittedName>
</protein>
<sequence>MSTAAQTSTAYSKEPIFFDQQSVGAAYNRAPKRVGATTTSTYTYNNTSYTIRMVRVSKREFDCQSIVSSQQSIFRQMCCFCCTQEQRKKAIKDDFSDALQKQLNEYISNNQQFNFDQESVEKVYKQAPKTIGETTEPTLQYNKISGYAIRLIKVSEKEFDCHRVVFKQPSTLRQELCCCSSLESEKEFISDDFSDAVKRQLNAYVAKLKTEKTKVVSRSKSESTSPLRATTITENKKATETSQSQPTSNRPKLVSTTKASKPVSAIPPKESTATAKVKQGSQATHNQPISAAQTTTTVSGKLVVTAEINNAAISRESQKATVKTEDIKTNGTTESQEPAKAIATTASESASKIAPQKPTVKTEPREPSRTTEQPKLPSKVELQTITEETESRTSDRTAQLPAAAVTTETQKTDKIDEKPKAKETKKVKLDAHKSAEYSFITIGDHEDNEYCYVTLPRSDFKKKK</sequence>
<feature type="compositionally biased region" description="Polar residues" evidence="1">
    <location>
        <begin position="271"/>
        <end position="297"/>
    </location>
</feature>
<dbReference type="AlphaFoldDB" id="A0A3L8Q1V8"/>
<feature type="compositionally biased region" description="Basic and acidic residues" evidence="1">
    <location>
        <begin position="316"/>
        <end position="328"/>
    </location>
</feature>
<evidence type="ECO:0000256" key="1">
    <source>
        <dbReference type="SAM" id="MobiDB-lite"/>
    </source>
</evidence>
<evidence type="ECO:0000313" key="2">
    <source>
        <dbReference type="EMBL" id="RLV61574.1"/>
    </source>
</evidence>
<feature type="region of interest" description="Disordered" evidence="1">
    <location>
        <begin position="316"/>
        <end position="429"/>
    </location>
</feature>
<gene>
    <name evidence="2" type="ORF">D5018_00195</name>
</gene>
<organism evidence="2 3">
    <name type="scientific">Parashewanella curva</name>
    <dbReference type="NCBI Taxonomy" id="2338552"/>
    <lineage>
        <taxon>Bacteria</taxon>
        <taxon>Pseudomonadati</taxon>
        <taxon>Pseudomonadota</taxon>
        <taxon>Gammaproteobacteria</taxon>
        <taxon>Alteromonadales</taxon>
        <taxon>Shewanellaceae</taxon>
        <taxon>Parashewanella</taxon>
    </lineage>
</organism>
<dbReference type="EMBL" id="QZEI01000001">
    <property type="protein sequence ID" value="RLV61574.1"/>
    <property type="molecule type" value="Genomic_DNA"/>
</dbReference>
<feature type="compositionally biased region" description="Polar residues" evidence="1">
    <location>
        <begin position="216"/>
        <end position="233"/>
    </location>
</feature>
<feature type="compositionally biased region" description="Basic and acidic residues" evidence="1">
    <location>
        <begin position="360"/>
        <end position="369"/>
    </location>
</feature>
<proteinExistence type="predicted"/>